<sequence>MAISLSKNQTISLEKEAGAGLKKIRMGLGWDQAKPKGLFGKWLNSNSAIDLDASCILLDSLKQSLDLVWFCQLASVDGSIAHSGDNRTGEGDGDDESILVNLEHLPAKVKHLVFTVNSFTGQSFEAVENAYCRIVDEVNGKELARFNLSEKGRHTGVVMAYLSRTASGWDLTAVGSVANGKSAQDLTHDAIQAVGK</sequence>
<evidence type="ECO:0000256" key="1">
    <source>
        <dbReference type="ARBA" id="ARBA00022686"/>
    </source>
</evidence>
<evidence type="ECO:0000313" key="3">
    <source>
        <dbReference type="EMBL" id="KQB52978.1"/>
    </source>
</evidence>
<dbReference type="Gene3D" id="2.60.60.30">
    <property type="entry name" value="sav2460 like domains"/>
    <property type="match status" value="1"/>
</dbReference>
<dbReference type="PANTHER" id="PTHR32097">
    <property type="entry name" value="CAMP-BINDING PROTEIN 1-RELATED"/>
    <property type="match status" value="1"/>
</dbReference>
<evidence type="ECO:0000313" key="4">
    <source>
        <dbReference type="Proteomes" id="UP000050342"/>
    </source>
</evidence>
<organism evidence="3 4">
    <name type="scientific">Pseudomonas endophytica</name>
    <dbReference type="NCBI Taxonomy" id="1563157"/>
    <lineage>
        <taxon>Bacteria</taxon>
        <taxon>Pseudomonadati</taxon>
        <taxon>Pseudomonadota</taxon>
        <taxon>Gammaproteobacteria</taxon>
        <taxon>Pseudomonadales</taxon>
        <taxon>Pseudomonadaceae</taxon>
        <taxon>Pseudomonas</taxon>
    </lineage>
</organism>
<dbReference type="EMBL" id="LLWH01000179">
    <property type="protein sequence ID" value="KQB52978.1"/>
    <property type="molecule type" value="Genomic_DNA"/>
</dbReference>
<dbReference type="OrthoDB" id="570928at2"/>
<dbReference type="STRING" id="1563157.AQS70_12185"/>
<dbReference type="Proteomes" id="UP000050342">
    <property type="component" value="Unassembled WGS sequence"/>
</dbReference>
<dbReference type="PANTHER" id="PTHR32097:SF17">
    <property type="entry name" value="CAMP-BINDING PROTEIN 1-RELATED"/>
    <property type="match status" value="1"/>
</dbReference>
<proteinExistence type="predicted"/>
<dbReference type="RefSeq" id="WP_055103541.1">
    <property type="nucleotide sequence ID" value="NZ_LLWH01000179.1"/>
</dbReference>
<keyword evidence="1" id="KW-0778">Tellurium resistance</keyword>
<name>A0A0Q0WZV5_9PSED</name>
<comment type="caution">
    <text evidence="3">The sequence shown here is derived from an EMBL/GenBank/DDBJ whole genome shotgun (WGS) entry which is preliminary data.</text>
</comment>
<dbReference type="CDD" id="cd06974">
    <property type="entry name" value="TerD_like"/>
    <property type="match status" value="1"/>
</dbReference>
<dbReference type="GO" id="GO:0046690">
    <property type="term" value="P:response to tellurium ion"/>
    <property type="evidence" value="ECO:0007669"/>
    <property type="project" value="UniProtKB-KW"/>
</dbReference>
<accession>A0A0Q0WZV5</accession>
<protein>
    <submittedName>
        <fullName evidence="3">Stress protein</fullName>
    </submittedName>
</protein>
<feature type="domain" description="TerD" evidence="2">
    <location>
        <begin position="1"/>
        <end position="181"/>
    </location>
</feature>
<dbReference type="InterPro" id="IPR051324">
    <property type="entry name" value="Stress/Tellurium_Resist"/>
</dbReference>
<dbReference type="Pfam" id="PF02342">
    <property type="entry name" value="TerD"/>
    <property type="match status" value="1"/>
</dbReference>
<evidence type="ECO:0000259" key="2">
    <source>
        <dbReference type="Pfam" id="PF02342"/>
    </source>
</evidence>
<gene>
    <name evidence="3" type="ORF">AQS70_12185</name>
</gene>
<reference evidence="3 4" key="1">
    <citation type="submission" date="2015-10" db="EMBL/GenBank/DDBJ databases">
        <title>Pseudomonas helleri sp. nov. and Pseudomonas weihenstephanensis sp. nov., isolated from raw cows milk.</title>
        <authorList>
            <person name="Von Neubeck M."/>
            <person name="Huptas C."/>
            <person name="Wenning M."/>
            <person name="Scherer S."/>
        </authorList>
    </citation>
    <scope>NUCLEOTIDE SEQUENCE [LARGE SCALE GENOMIC DNA]</scope>
    <source>
        <strain evidence="3 4">BSTT44</strain>
    </source>
</reference>
<dbReference type="AlphaFoldDB" id="A0A0Q0WZV5"/>
<dbReference type="InterPro" id="IPR003325">
    <property type="entry name" value="TerD"/>
</dbReference>
<keyword evidence="4" id="KW-1185">Reference proteome</keyword>